<sequence length="113" mass="12470">MIKFMLKCFVLCSVLLFGVLFGMQQANHGLVKMKGYEDPKLSSAFEVKNDASGELEASVLGNTHNLEEKQQKLEDMEAFNFFSQLGKTFASFASAVITGLISFLAGMVESLFQ</sequence>
<keyword evidence="1" id="KW-1133">Transmembrane helix</keyword>
<name>A0A084GWQ9_METID</name>
<gene>
    <name evidence="3" type="ORF">GS18_0211670</name>
</gene>
<dbReference type="OrthoDB" id="2941402at2"/>
<dbReference type="RefSeq" id="WP_029279542.1">
    <property type="nucleotide sequence ID" value="NZ_CANLZQ010000001.1"/>
</dbReference>
<evidence type="ECO:0000313" key="3">
    <source>
        <dbReference type="EMBL" id="KEZ51771.1"/>
    </source>
</evidence>
<evidence type="ECO:0000313" key="4">
    <source>
        <dbReference type="Proteomes" id="UP000028549"/>
    </source>
</evidence>
<keyword evidence="1" id="KW-0472">Membrane</keyword>
<feature type="signal peptide" evidence="2">
    <location>
        <begin position="1"/>
        <end position="28"/>
    </location>
</feature>
<organism evidence="3 4">
    <name type="scientific">Metabacillus indicus</name>
    <name type="common">Bacillus indicus</name>
    <dbReference type="NCBI Taxonomy" id="246786"/>
    <lineage>
        <taxon>Bacteria</taxon>
        <taxon>Bacillati</taxon>
        <taxon>Bacillota</taxon>
        <taxon>Bacilli</taxon>
        <taxon>Bacillales</taxon>
        <taxon>Bacillaceae</taxon>
        <taxon>Metabacillus</taxon>
    </lineage>
</organism>
<evidence type="ECO:0000256" key="1">
    <source>
        <dbReference type="SAM" id="Phobius"/>
    </source>
</evidence>
<evidence type="ECO:0000256" key="2">
    <source>
        <dbReference type="SAM" id="SignalP"/>
    </source>
</evidence>
<protein>
    <recommendedName>
        <fullName evidence="5">DUF3679 domain-containing protein</fullName>
    </recommendedName>
</protein>
<proteinExistence type="predicted"/>
<feature type="chain" id="PRO_5038617177" description="DUF3679 domain-containing protein" evidence="2">
    <location>
        <begin position="29"/>
        <end position="113"/>
    </location>
</feature>
<dbReference type="InterPro" id="IPR020534">
    <property type="entry name" value="Uncharacterised_YqxA"/>
</dbReference>
<reference evidence="3 4" key="1">
    <citation type="journal article" date="2005" name="Int. J. Syst. Evol. Microbiol.">
        <title>Bacillus cibi sp. nov., isolated from jeotgal, a traditional Korean fermented seafood.</title>
        <authorList>
            <person name="Yoon J.H."/>
            <person name="Lee C.H."/>
            <person name="Oh T.K."/>
        </authorList>
    </citation>
    <scope>NUCLEOTIDE SEQUENCE [LARGE SCALE GENOMIC DNA]</scope>
    <source>
        <strain evidence="3 4">DSM 16189</strain>
    </source>
</reference>
<accession>A0A084GWQ9</accession>
<keyword evidence="2" id="KW-0732">Signal</keyword>
<keyword evidence="4" id="KW-1185">Reference proteome</keyword>
<comment type="caution">
    <text evidence="3">The sequence shown here is derived from an EMBL/GenBank/DDBJ whole genome shotgun (WGS) entry which is preliminary data.</text>
</comment>
<dbReference type="EMBL" id="JNVC02000005">
    <property type="protein sequence ID" value="KEZ51771.1"/>
    <property type="molecule type" value="Genomic_DNA"/>
</dbReference>
<feature type="transmembrane region" description="Helical" evidence="1">
    <location>
        <begin position="89"/>
        <end position="112"/>
    </location>
</feature>
<keyword evidence="1" id="KW-0812">Transmembrane</keyword>
<dbReference type="Proteomes" id="UP000028549">
    <property type="component" value="Unassembled WGS sequence"/>
</dbReference>
<dbReference type="Pfam" id="PF12438">
    <property type="entry name" value="DUF3679"/>
    <property type="match status" value="1"/>
</dbReference>
<dbReference type="STRING" id="246786.GS18_0211670"/>
<evidence type="ECO:0008006" key="5">
    <source>
        <dbReference type="Google" id="ProtNLM"/>
    </source>
</evidence>
<dbReference type="AlphaFoldDB" id="A0A084GWQ9"/>